<protein>
    <submittedName>
        <fullName evidence="6">ABC transporter-like</fullName>
    </submittedName>
</protein>
<name>A0A0E4GD79_9FIRM</name>
<dbReference type="InterPro" id="IPR025302">
    <property type="entry name" value="DrrA1/2-like_C"/>
</dbReference>
<dbReference type="PROSITE" id="PS50893">
    <property type="entry name" value="ABC_TRANSPORTER_2"/>
    <property type="match status" value="1"/>
</dbReference>
<dbReference type="SMART" id="SM00382">
    <property type="entry name" value="AAA"/>
    <property type="match status" value="1"/>
</dbReference>
<evidence type="ECO:0000256" key="1">
    <source>
        <dbReference type="ARBA" id="ARBA00005417"/>
    </source>
</evidence>
<accession>A0A0E4GD79</accession>
<dbReference type="OrthoDB" id="9804819at2"/>
<keyword evidence="2" id="KW-0813">Transport</keyword>
<dbReference type="InterPro" id="IPR003593">
    <property type="entry name" value="AAA+_ATPase"/>
</dbReference>
<sequence length="335" mass="37193">MNEFAVDAKGLTKCYGDLKAVDNVSFQVKKGSSFGLLGLNGAGKTTTFKMMVSLIRPDSGTAIVSGYDVVKDPMMVRSHIGYVAENPSFYTRMTTLETLRYISRLLDVPINDQNRRIDYVLGLVGLLNKKNALVGGYSRGMRHRLGLAQALLSEPQVLFLDEPTLGLDPLGAKNMRELILRLRQEQEVTVLMSSHVLPEVEAICDQVGIFDHGHLVAMDTIEHLRSTASDSINIELTLAETDPQVVENLRKLPGINHIEAKGDRLYINAIKSEEQRPRILQEALASNAKVLSFGIQESSLEDILLRLVNNDVSDAPEQHSGFISSFFRLSRKKRS</sequence>
<dbReference type="InterPro" id="IPR003439">
    <property type="entry name" value="ABC_transporter-like_ATP-bd"/>
</dbReference>
<dbReference type="AlphaFoldDB" id="A0A0E4GD79"/>
<keyword evidence="4" id="KW-0067">ATP-binding</keyword>
<dbReference type="Proteomes" id="UP000045545">
    <property type="component" value="Unassembled WGS sequence"/>
</dbReference>
<dbReference type="GO" id="GO:0005524">
    <property type="term" value="F:ATP binding"/>
    <property type="evidence" value="ECO:0007669"/>
    <property type="project" value="UniProtKB-KW"/>
</dbReference>
<evidence type="ECO:0000256" key="4">
    <source>
        <dbReference type="ARBA" id="ARBA00022840"/>
    </source>
</evidence>
<evidence type="ECO:0000313" key="6">
    <source>
        <dbReference type="EMBL" id="CFX39302.1"/>
    </source>
</evidence>
<evidence type="ECO:0000256" key="2">
    <source>
        <dbReference type="ARBA" id="ARBA00022448"/>
    </source>
</evidence>
<keyword evidence="7" id="KW-1185">Reference proteome</keyword>
<dbReference type="SUPFAM" id="SSF52540">
    <property type="entry name" value="P-loop containing nucleoside triphosphate hydrolases"/>
    <property type="match status" value="1"/>
</dbReference>
<feature type="domain" description="ABC transporter" evidence="5">
    <location>
        <begin position="6"/>
        <end position="237"/>
    </location>
</feature>
<dbReference type="Gene3D" id="3.40.50.300">
    <property type="entry name" value="P-loop containing nucleotide triphosphate hydrolases"/>
    <property type="match status" value="1"/>
</dbReference>
<dbReference type="PANTHER" id="PTHR43335">
    <property type="entry name" value="ABC TRANSPORTER, ATP-BINDING PROTEIN"/>
    <property type="match status" value="1"/>
</dbReference>
<evidence type="ECO:0000313" key="7">
    <source>
        <dbReference type="Proteomes" id="UP000045545"/>
    </source>
</evidence>
<evidence type="ECO:0000256" key="3">
    <source>
        <dbReference type="ARBA" id="ARBA00022741"/>
    </source>
</evidence>
<dbReference type="InterPro" id="IPR027417">
    <property type="entry name" value="P-loop_NTPase"/>
</dbReference>
<dbReference type="Pfam" id="PF13732">
    <property type="entry name" value="DrrA1-3_C"/>
    <property type="match status" value="1"/>
</dbReference>
<dbReference type="EMBL" id="CGIH01000020">
    <property type="protein sequence ID" value="CFX39302.1"/>
    <property type="molecule type" value="Genomic_DNA"/>
</dbReference>
<gene>
    <name evidence="6" type="ORF">1121</name>
</gene>
<dbReference type="RefSeq" id="WP_052729614.1">
    <property type="nucleotide sequence ID" value="NZ_CGIH01000020.1"/>
</dbReference>
<dbReference type="STRING" id="690567.1121"/>
<reference evidence="6 7" key="1">
    <citation type="submission" date="2015-03" db="EMBL/GenBank/DDBJ databases">
        <authorList>
            <person name="Murphy D."/>
        </authorList>
    </citation>
    <scope>NUCLEOTIDE SEQUENCE [LARGE SCALE GENOMIC DNA]</scope>
    <source>
        <strain evidence="6 7">OL-4</strain>
    </source>
</reference>
<evidence type="ECO:0000259" key="5">
    <source>
        <dbReference type="PROSITE" id="PS50893"/>
    </source>
</evidence>
<keyword evidence="3" id="KW-0547">Nucleotide-binding</keyword>
<dbReference type="PANTHER" id="PTHR43335:SF4">
    <property type="entry name" value="ABC TRANSPORTER, ATP-BINDING PROTEIN"/>
    <property type="match status" value="1"/>
</dbReference>
<dbReference type="Pfam" id="PF00005">
    <property type="entry name" value="ABC_tran"/>
    <property type="match status" value="1"/>
</dbReference>
<comment type="similarity">
    <text evidence="1">Belongs to the ABC transporter superfamily.</text>
</comment>
<organism evidence="6 7">
    <name type="scientific">Syntrophomonas zehnderi OL-4</name>
    <dbReference type="NCBI Taxonomy" id="690567"/>
    <lineage>
        <taxon>Bacteria</taxon>
        <taxon>Bacillati</taxon>
        <taxon>Bacillota</taxon>
        <taxon>Clostridia</taxon>
        <taxon>Eubacteriales</taxon>
        <taxon>Syntrophomonadaceae</taxon>
        <taxon>Syntrophomonas</taxon>
    </lineage>
</organism>
<proteinExistence type="inferred from homology"/>
<dbReference type="GO" id="GO:0016887">
    <property type="term" value="F:ATP hydrolysis activity"/>
    <property type="evidence" value="ECO:0007669"/>
    <property type="project" value="InterPro"/>
</dbReference>